<dbReference type="VEuPathDB" id="MicrosporidiaDB:M970_101080"/>
<sequence>MCFAPRFPFSRWQQPSKRFRNQQIACFCHPRDMAMFGSDPCSEDRGRSASIGTFDRFYRLSRNFIADLVHLGPILVSVTVERDFSRVLVRSMLGFREYRFYSQHITGCPYFFSVSRSLSRYFGDTIGGWRYVEAASARRRSSFMGMLSSLFSLGNWPLRSDLGAKRKKMYDATCAGMMRCPEKFSVGEVMGRMAEVRLEHARGLDWEFYNRPVYIDLVVENSKVIPRGMLGRRLVDPEDCCNVSSDDLEDIKTSVCTGEKRLRQALLGFVFNEVEYFCQVNRFYMDVASKAWGEEAGLEDIFEGFCRVHRFEAGFISSMGDIVEGAGFAMDRILQDPQYFADAMDGRGFSEIEMDDEEILEKVLCSFEGNFEGFRCYEDLMLSHEESIETLRNAKNYAEAPDHRAVNDCFCNCLQRVVRYPILIDDILRNLDDGAHAKRARKIYLRMTRLINIIDKKKERHDNLRCALLIGERVGGMPSDVGKERKDFLFQLNCEDTYGDPVALFLFREMVVVADREGPSVSILDSGSGRYFFRCALRLENAEIVAFGATGIKIIVKDVLEGRDDLYQMTEVYDDVSIGAMYFLRCSPHSVRCFVEEYYRAGAEAGGDLYTSGTNIFFRVLDYARAEEDSLGKADLVLYMSEGEFKASRRANAACINLEGGTLKTKSSDGVEQCVCYGESELKDRLGEVLEDIVRVRRILVASESTPWGSPHLFATYRIKLREIVEECGDSSVTGFNGSLSKCDMATITQKVNVARGIMGYLSRSLSYVGCKSTKKDSIPDGDQDSSRLGPQEAIGLLERLLDMEEIEDCVFTEYSTQDILCLLMHFVHTDVYSFFRMEDIEILHRTLVVDGAYLLGMVVPKMSNPSFASSLFEIIVTARDKVCIAPALEMLLGMFASFEVSRAEVIDVVAKICW</sequence>
<protein>
    <recommendedName>
        <fullName evidence="2">DH domain-containing protein</fullName>
    </recommendedName>
</protein>
<reference evidence="1" key="1">
    <citation type="journal article" date="2013" name="Eukaryot. Cell">
        <title>Extremely Reduced Levels of Heterozygosity in the Vertebrate Pathogen Encephalitozoon cuniculi.</title>
        <authorList>
            <person name="Selman M."/>
            <person name="Sak B."/>
            <person name="Kvac M."/>
            <person name="Farinelli L."/>
            <person name="Weiss L.M."/>
            <person name="Corradi N."/>
        </authorList>
    </citation>
    <scope>NUCLEOTIDE SEQUENCE</scope>
</reference>
<dbReference type="VEuPathDB" id="MicrosporidiaDB:AEWD_101080"/>
<proteinExistence type="predicted"/>
<dbReference type="VEuPathDB" id="MicrosporidiaDB:AEWQ_101080"/>
<dbReference type="AlphaFoldDB" id="M1JKS7"/>
<dbReference type="VEuPathDB" id="MicrosporidiaDB:AEWR_101080"/>
<evidence type="ECO:0008006" key="2">
    <source>
        <dbReference type="Google" id="ProtNLM"/>
    </source>
</evidence>
<dbReference type="EMBL" id="KC513613">
    <property type="protein sequence ID" value="AGE96129.1"/>
    <property type="molecule type" value="Genomic_DNA"/>
</dbReference>
<dbReference type="InterPro" id="IPR035899">
    <property type="entry name" value="DBL_dom_sf"/>
</dbReference>
<name>M1JKS7_ENCCN</name>
<gene>
    <name evidence="1" type="ORF">ECU10_1150</name>
</gene>
<organism evidence="1">
    <name type="scientific">Encephalitozoon cuniculi</name>
    <name type="common">Microsporidian parasite</name>
    <dbReference type="NCBI Taxonomy" id="6035"/>
    <lineage>
        <taxon>Eukaryota</taxon>
        <taxon>Fungi</taxon>
        <taxon>Fungi incertae sedis</taxon>
        <taxon>Microsporidia</taxon>
        <taxon>Unikaryonidae</taxon>
        <taxon>Encephalitozoon</taxon>
    </lineage>
</organism>
<accession>M1JKS7</accession>
<dbReference type="SUPFAM" id="SSF48065">
    <property type="entry name" value="DBL homology domain (DH-domain)"/>
    <property type="match status" value="1"/>
</dbReference>
<evidence type="ECO:0000313" key="1">
    <source>
        <dbReference type="EMBL" id="AGE96129.1"/>
    </source>
</evidence>
<dbReference type="Gene3D" id="1.20.900.10">
    <property type="entry name" value="Dbl homology (DH) domain"/>
    <property type="match status" value="1"/>
</dbReference>
<dbReference type="VEuPathDB" id="MicrosporidiaDB:ECU10_1150"/>